<accession>A0A5B9E5A5</accession>
<organism evidence="2 3">
    <name type="scientific">Terriglobus albidus</name>
    <dbReference type="NCBI Taxonomy" id="1592106"/>
    <lineage>
        <taxon>Bacteria</taxon>
        <taxon>Pseudomonadati</taxon>
        <taxon>Acidobacteriota</taxon>
        <taxon>Terriglobia</taxon>
        <taxon>Terriglobales</taxon>
        <taxon>Acidobacteriaceae</taxon>
        <taxon>Terriglobus</taxon>
    </lineage>
</organism>
<evidence type="ECO:0008006" key="4">
    <source>
        <dbReference type="Google" id="ProtNLM"/>
    </source>
</evidence>
<keyword evidence="1" id="KW-0732">Signal</keyword>
<dbReference type="Proteomes" id="UP000321820">
    <property type="component" value="Chromosome"/>
</dbReference>
<dbReference type="OrthoDB" id="116695at2"/>
<protein>
    <recommendedName>
        <fullName evidence="4">Nuclear transport factor 2 family protein</fullName>
    </recommendedName>
</protein>
<dbReference type="EMBL" id="CP042806">
    <property type="protein sequence ID" value="QEE26969.1"/>
    <property type="molecule type" value="Genomic_DNA"/>
</dbReference>
<evidence type="ECO:0000256" key="1">
    <source>
        <dbReference type="SAM" id="SignalP"/>
    </source>
</evidence>
<dbReference type="KEGG" id="talb:FTW19_02470"/>
<reference evidence="2 3" key="1">
    <citation type="submission" date="2019-08" db="EMBL/GenBank/DDBJ databases">
        <title>Complete genome sequence of Terriglobus albidus strain ORNL.</title>
        <authorList>
            <person name="Podar M."/>
        </authorList>
    </citation>
    <scope>NUCLEOTIDE SEQUENCE [LARGE SCALE GENOMIC DNA]</scope>
    <source>
        <strain evidence="2 3">ORNL</strain>
    </source>
</reference>
<dbReference type="PROSITE" id="PS51257">
    <property type="entry name" value="PROKAR_LIPOPROTEIN"/>
    <property type="match status" value="1"/>
</dbReference>
<dbReference type="RefSeq" id="WP_147646165.1">
    <property type="nucleotide sequence ID" value="NZ_CP042806.1"/>
</dbReference>
<gene>
    <name evidence="2" type="ORF">FTW19_02470</name>
</gene>
<keyword evidence="3" id="KW-1185">Reference proteome</keyword>
<feature type="chain" id="PRO_5023069317" description="Nuclear transport factor 2 family protein" evidence="1">
    <location>
        <begin position="19"/>
        <end position="159"/>
    </location>
</feature>
<evidence type="ECO:0000313" key="2">
    <source>
        <dbReference type="EMBL" id="QEE26969.1"/>
    </source>
</evidence>
<proteinExistence type="predicted"/>
<dbReference type="AlphaFoldDB" id="A0A5B9E5A5"/>
<evidence type="ECO:0000313" key="3">
    <source>
        <dbReference type="Proteomes" id="UP000321820"/>
    </source>
</evidence>
<name>A0A5B9E5A5_9BACT</name>
<sequence>MRALVGLIACLLSACAWAQDVCRQIGADDCRDSIAFLHEFRAALEKNDKVAVALMLDYPVRATVKGKSKLVSRQGLLEHFDEIFDPATRCAILKSEDKDLFHNWQGYMIADGRIWWDKRAPKGTPKVKLADAEFVRLLPFHVITINNGGPTTVAACGGK</sequence>
<feature type="signal peptide" evidence="1">
    <location>
        <begin position="1"/>
        <end position="18"/>
    </location>
</feature>